<comment type="function">
    <text evidence="1 12">Required for the export of heme to the periplasm for the biogenesis of c-type cytochromes.</text>
</comment>
<keyword evidence="8 12" id="KW-0812">Transmembrane</keyword>
<feature type="transmembrane region" description="Helical" evidence="12">
    <location>
        <begin position="15"/>
        <end position="37"/>
    </location>
</feature>
<keyword evidence="10 12" id="KW-1133">Transmembrane helix</keyword>
<evidence type="ECO:0000256" key="12">
    <source>
        <dbReference type="RuleBase" id="RU363101"/>
    </source>
</evidence>
<dbReference type="AlphaFoldDB" id="A0A248LJL9"/>
<proteinExistence type="inferred from homology"/>
<feature type="region of interest" description="Disordered" evidence="13">
    <location>
        <begin position="61"/>
        <end position="83"/>
    </location>
</feature>
<accession>A0A248LJL9</accession>
<evidence type="ECO:0000313" key="17">
    <source>
        <dbReference type="Proteomes" id="UP001200247"/>
    </source>
</evidence>
<evidence type="ECO:0000313" key="15">
    <source>
        <dbReference type="EMBL" id="MCG9025941.1"/>
    </source>
</evidence>
<evidence type="ECO:0000256" key="2">
    <source>
        <dbReference type="ARBA" id="ARBA00004377"/>
    </source>
</evidence>
<comment type="similarity">
    <text evidence="3 12">Belongs to the CcmD/CycX/HelD family.</text>
</comment>
<evidence type="ECO:0000256" key="3">
    <source>
        <dbReference type="ARBA" id="ARBA00008741"/>
    </source>
</evidence>
<evidence type="ECO:0000256" key="11">
    <source>
        <dbReference type="ARBA" id="ARBA00023136"/>
    </source>
</evidence>
<dbReference type="GO" id="GO:1903607">
    <property type="term" value="P:cytochrome c biosynthetic process"/>
    <property type="evidence" value="ECO:0007669"/>
    <property type="project" value="TreeGrafter"/>
</dbReference>
<evidence type="ECO:0000256" key="13">
    <source>
        <dbReference type="SAM" id="MobiDB-lite"/>
    </source>
</evidence>
<dbReference type="GO" id="GO:0017004">
    <property type="term" value="P:cytochrome complex assembly"/>
    <property type="evidence" value="ECO:0007669"/>
    <property type="project" value="UniProtKB-KW"/>
</dbReference>
<protein>
    <recommendedName>
        <fullName evidence="4 12">Heme exporter protein D</fullName>
    </recommendedName>
</protein>
<dbReference type="GeneID" id="75110699"/>
<reference evidence="16" key="2">
    <citation type="submission" date="2017-06" db="EMBL/GenBank/DDBJ databases">
        <title>Whole genome sequence of Laribacter hongkongensis LHGZ1.</title>
        <authorList>
            <person name="Chen D."/>
            <person name="Wu H."/>
            <person name="Chen J."/>
        </authorList>
    </citation>
    <scope>NUCLEOTIDE SEQUENCE [LARGE SCALE GENOMIC DNA]</scope>
    <source>
        <strain evidence="16">LHGZ1</strain>
    </source>
</reference>
<dbReference type="Proteomes" id="UP000197424">
    <property type="component" value="Chromosome"/>
</dbReference>
<reference evidence="14" key="1">
    <citation type="journal article" date="2017" name="J. Antimicrob. Chemother.">
        <title>Emergence and genomic analysis of MDR Laribacter hongkongensis strain HLGZ1 from Guangzhou, China.</title>
        <authorList>
            <person name="Wu H.K."/>
            <person name="Chen J.H."/>
            <person name="Yang L."/>
            <person name="Li A.R."/>
            <person name="Su D.H."/>
            <person name="Lin Y.P."/>
            <person name="Chen D.Q."/>
        </authorList>
    </citation>
    <scope>NUCLEOTIDE SEQUENCE</scope>
    <source>
        <strain evidence="14">HLGZ1</strain>
    </source>
</reference>
<name>A0A248LJL9_9NEIS</name>
<reference evidence="14" key="3">
    <citation type="submission" date="2017-06" db="EMBL/GenBank/DDBJ databases">
        <authorList>
            <person name="Kim H.J."/>
            <person name="Triplett B.A."/>
        </authorList>
    </citation>
    <scope>NUCLEOTIDE SEQUENCE</scope>
    <source>
        <strain evidence="14">HLGZ1</strain>
    </source>
</reference>
<keyword evidence="11 12" id="KW-0472">Membrane</keyword>
<evidence type="ECO:0000256" key="10">
    <source>
        <dbReference type="ARBA" id="ARBA00022989"/>
    </source>
</evidence>
<dbReference type="NCBIfam" id="TIGR03141">
    <property type="entry name" value="cytochro_ccmD"/>
    <property type="match status" value="1"/>
</dbReference>
<dbReference type="EMBL" id="JAJAXM010000012">
    <property type="protein sequence ID" value="MCG9025941.1"/>
    <property type="molecule type" value="Genomic_DNA"/>
</dbReference>
<dbReference type="PANTHER" id="PTHR37531">
    <property type="entry name" value="HEME EXPORTER PROTEIN D"/>
    <property type="match status" value="1"/>
</dbReference>
<keyword evidence="6 12" id="KW-1003">Cell membrane</keyword>
<dbReference type="InterPro" id="IPR052075">
    <property type="entry name" value="Heme_exporter_D"/>
</dbReference>
<dbReference type="GO" id="GO:0015886">
    <property type="term" value="P:heme transport"/>
    <property type="evidence" value="ECO:0007669"/>
    <property type="project" value="InterPro"/>
</dbReference>
<evidence type="ECO:0000256" key="7">
    <source>
        <dbReference type="ARBA" id="ARBA00022519"/>
    </source>
</evidence>
<reference evidence="15 17" key="4">
    <citation type="submission" date="2021-10" db="EMBL/GenBank/DDBJ databases">
        <title>Whole-genome sequencing analysis of Laribacter hongkongensis: virulence gene profiles, carbohydrate-active enzyme prediction, and antimicrobial resistance characterization.</title>
        <authorList>
            <person name="Yuan P."/>
            <person name="Zhan Y."/>
            <person name="Chen D."/>
        </authorList>
    </citation>
    <scope>NUCLEOTIDE SEQUENCE [LARGE SCALE GENOMIC DNA]</scope>
    <source>
        <strain evidence="15 17">W67</strain>
    </source>
</reference>
<evidence type="ECO:0000256" key="8">
    <source>
        <dbReference type="ARBA" id="ARBA00022692"/>
    </source>
</evidence>
<gene>
    <name evidence="15" type="primary">ccmD</name>
    <name evidence="15" type="ORF">LH440_08505</name>
    <name evidence="14" type="ORF">LHGZ1_2149</name>
</gene>
<evidence type="ECO:0000256" key="1">
    <source>
        <dbReference type="ARBA" id="ARBA00002442"/>
    </source>
</evidence>
<comment type="subcellular location">
    <subcellularLocation>
        <location evidence="2 12">Cell inner membrane</location>
        <topology evidence="2 12">Single-pass membrane protein</topology>
    </subcellularLocation>
</comment>
<dbReference type="Pfam" id="PF04995">
    <property type="entry name" value="CcmD"/>
    <property type="match status" value="1"/>
</dbReference>
<dbReference type="Proteomes" id="UP001200247">
    <property type="component" value="Unassembled WGS sequence"/>
</dbReference>
<organism evidence="14 16">
    <name type="scientific">Laribacter hongkongensis</name>
    <dbReference type="NCBI Taxonomy" id="168471"/>
    <lineage>
        <taxon>Bacteria</taxon>
        <taxon>Pseudomonadati</taxon>
        <taxon>Pseudomonadota</taxon>
        <taxon>Betaproteobacteria</taxon>
        <taxon>Neisseriales</taxon>
        <taxon>Aquaspirillaceae</taxon>
        <taxon>Laribacter</taxon>
    </lineage>
</organism>
<evidence type="ECO:0000313" key="16">
    <source>
        <dbReference type="Proteomes" id="UP000197424"/>
    </source>
</evidence>
<evidence type="ECO:0000256" key="4">
    <source>
        <dbReference type="ARBA" id="ARBA00016461"/>
    </source>
</evidence>
<dbReference type="EMBL" id="CP022115">
    <property type="protein sequence ID" value="ASJ24980.1"/>
    <property type="molecule type" value="Genomic_DNA"/>
</dbReference>
<dbReference type="PANTHER" id="PTHR37531:SF1">
    <property type="entry name" value="HEME EXPORTER PROTEIN D"/>
    <property type="match status" value="1"/>
</dbReference>
<evidence type="ECO:0000313" key="14">
    <source>
        <dbReference type="EMBL" id="ASJ24980.1"/>
    </source>
</evidence>
<sequence>MNWTSASDFFAMGGYALYVWGSFGMCFFAVALELLILRRHRRRTMRQLALRVAMDDAGDQAWSAPLPADPAQPSRETADASQA</sequence>
<dbReference type="InterPro" id="IPR007078">
    <property type="entry name" value="Haem_export_protD_CcmD"/>
</dbReference>
<keyword evidence="5 12" id="KW-0813">Transport</keyword>
<evidence type="ECO:0000256" key="9">
    <source>
        <dbReference type="ARBA" id="ARBA00022748"/>
    </source>
</evidence>
<keyword evidence="7 12" id="KW-0997">Cell inner membrane</keyword>
<dbReference type="GO" id="GO:0005886">
    <property type="term" value="C:plasma membrane"/>
    <property type="evidence" value="ECO:0007669"/>
    <property type="project" value="UniProtKB-SubCell"/>
</dbReference>
<evidence type="ECO:0000256" key="6">
    <source>
        <dbReference type="ARBA" id="ARBA00022475"/>
    </source>
</evidence>
<dbReference type="RefSeq" id="WP_012697559.1">
    <property type="nucleotide sequence ID" value="NZ_CP022115.1"/>
</dbReference>
<keyword evidence="9 12" id="KW-0201">Cytochrome c-type biogenesis</keyword>
<evidence type="ECO:0000256" key="5">
    <source>
        <dbReference type="ARBA" id="ARBA00022448"/>
    </source>
</evidence>
<dbReference type="OrthoDB" id="9815607at2"/>